<dbReference type="Proteomes" id="UP000479710">
    <property type="component" value="Unassembled WGS sequence"/>
</dbReference>
<name>A0A6G1CPE8_9ORYZ</name>
<protein>
    <submittedName>
        <fullName evidence="1">Uncharacterized protein</fullName>
    </submittedName>
</protein>
<dbReference type="AlphaFoldDB" id="A0A6G1CPE8"/>
<keyword evidence="2" id="KW-1185">Reference proteome</keyword>
<gene>
    <name evidence="1" type="ORF">E2562_011858</name>
</gene>
<evidence type="ECO:0000313" key="2">
    <source>
        <dbReference type="Proteomes" id="UP000479710"/>
    </source>
</evidence>
<dbReference type="EMBL" id="SPHZ02000008">
    <property type="protein sequence ID" value="KAF0902042.1"/>
    <property type="molecule type" value="Genomic_DNA"/>
</dbReference>
<sequence length="70" mass="7109">MVTAGLHVQCIWNSGSSEAAGCMVVAAMAGAEDVDGGGGGWWARWQRARSVMAAPWARAAMTVGSGGEGR</sequence>
<proteinExistence type="predicted"/>
<accession>A0A6G1CPE8</accession>
<organism evidence="1 2">
    <name type="scientific">Oryza meyeriana var. granulata</name>
    <dbReference type="NCBI Taxonomy" id="110450"/>
    <lineage>
        <taxon>Eukaryota</taxon>
        <taxon>Viridiplantae</taxon>
        <taxon>Streptophyta</taxon>
        <taxon>Embryophyta</taxon>
        <taxon>Tracheophyta</taxon>
        <taxon>Spermatophyta</taxon>
        <taxon>Magnoliopsida</taxon>
        <taxon>Liliopsida</taxon>
        <taxon>Poales</taxon>
        <taxon>Poaceae</taxon>
        <taxon>BOP clade</taxon>
        <taxon>Oryzoideae</taxon>
        <taxon>Oryzeae</taxon>
        <taxon>Oryzinae</taxon>
        <taxon>Oryza</taxon>
        <taxon>Oryza meyeriana</taxon>
    </lineage>
</organism>
<evidence type="ECO:0000313" key="1">
    <source>
        <dbReference type="EMBL" id="KAF0902042.1"/>
    </source>
</evidence>
<comment type="caution">
    <text evidence="1">The sequence shown here is derived from an EMBL/GenBank/DDBJ whole genome shotgun (WGS) entry which is preliminary data.</text>
</comment>
<reference evidence="1 2" key="1">
    <citation type="submission" date="2019-11" db="EMBL/GenBank/DDBJ databases">
        <title>Whole genome sequence of Oryza granulata.</title>
        <authorList>
            <person name="Li W."/>
        </authorList>
    </citation>
    <scope>NUCLEOTIDE SEQUENCE [LARGE SCALE GENOMIC DNA]</scope>
    <source>
        <strain evidence="2">cv. Menghai</strain>
        <tissue evidence="1">Leaf</tissue>
    </source>
</reference>